<organism evidence="2">
    <name type="scientific">uncultured Rubrobacteraceae bacterium</name>
    <dbReference type="NCBI Taxonomy" id="349277"/>
    <lineage>
        <taxon>Bacteria</taxon>
        <taxon>Bacillati</taxon>
        <taxon>Actinomycetota</taxon>
        <taxon>Rubrobacteria</taxon>
        <taxon>Rubrobacterales</taxon>
        <taxon>Rubrobacteraceae</taxon>
        <taxon>environmental samples</taxon>
    </lineage>
</organism>
<feature type="non-terminal residue" evidence="2">
    <location>
        <position position="63"/>
    </location>
</feature>
<feature type="compositionally biased region" description="Polar residues" evidence="1">
    <location>
        <begin position="16"/>
        <end position="28"/>
    </location>
</feature>
<feature type="non-terminal residue" evidence="2">
    <location>
        <position position="1"/>
    </location>
</feature>
<sequence>WSRGDSNPRPPPCKGGSQSSSTFTSVPKNASLNQVSWMRVRRCSPAFAPVTLTQPSRGTVGDL</sequence>
<dbReference type="EMBL" id="CADCUZ010000077">
    <property type="protein sequence ID" value="CAA9417777.1"/>
    <property type="molecule type" value="Genomic_DNA"/>
</dbReference>
<gene>
    <name evidence="2" type="ORF">AVDCRST_MAG55-1786</name>
</gene>
<protein>
    <submittedName>
        <fullName evidence="2">Uncharacterized protein</fullName>
    </submittedName>
</protein>
<dbReference type="AlphaFoldDB" id="A0A6J4PKA5"/>
<evidence type="ECO:0000256" key="1">
    <source>
        <dbReference type="SAM" id="MobiDB-lite"/>
    </source>
</evidence>
<evidence type="ECO:0000313" key="2">
    <source>
        <dbReference type="EMBL" id="CAA9417777.1"/>
    </source>
</evidence>
<feature type="region of interest" description="Disordered" evidence="1">
    <location>
        <begin position="1"/>
        <end position="28"/>
    </location>
</feature>
<accession>A0A6J4PKA5</accession>
<reference evidence="2" key="1">
    <citation type="submission" date="2020-02" db="EMBL/GenBank/DDBJ databases">
        <authorList>
            <person name="Meier V. D."/>
        </authorList>
    </citation>
    <scope>NUCLEOTIDE SEQUENCE</scope>
    <source>
        <strain evidence="2">AVDCRST_MAG55</strain>
    </source>
</reference>
<name>A0A6J4PKA5_9ACTN</name>
<proteinExistence type="predicted"/>